<dbReference type="AlphaFoldDB" id="A0AAE1LAA0"/>
<comment type="similarity">
    <text evidence="1">Belongs to the RRP15 family.</text>
</comment>
<evidence type="ECO:0000313" key="5">
    <source>
        <dbReference type="Proteomes" id="UP001219518"/>
    </source>
</evidence>
<dbReference type="GO" id="GO:0030687">
    <property type="term" value="C:preribosome, large subunit precursor"/>
    <property type="evidence" value="ECO:0007669"/>
    <property type="project" value="TreeGrafter"/>
</dbReference>
<dbReference type="GO" id="GO:0000460">
    <property type="term" value="P:maturation of 5.8S rRNA"/>
    <property type="evidence" value="ECO:0007669"/>
    <property type="project" value="TreeGrafter"/>
</dbReference>
<dbReference type="Pfam" id="PF07890">
    <property type="entry name" value="Rrp15p"/>
    <property type="match status" value="1"/>
</dbReference>
<feature type="compositionally biased region" description="Acidic residues" evidence="3">
    <location>
        <begin position="80"/>
        <end position="108"/>
    </location>
</feature>
<evidence type="ECO:0000256" key="1">
    <source>
        <dbReference type="ARBA" id="ARBA00007462"/>
    </source>
</evidence>
<reference evidence="4" key="2">
    <citation type="journal article" date="2023" name="BMC Genomics">
        <title>Pest status, molecular evolution, and epigenetic factors derived from the genome assembly of Frankliniella fusca, a thysanopteran phytovirus vector.</title>
        <authorList>
            <person name="Catto M.A."/>
            <person name="Labadie P.E."/>
            <person name="Jacobson A.L."/>
            <person name="Kennedy G.G."/>
            <person name="Srinivasan R."/>
            <person name="Hunt B.G."/>
        </authorList>
    </citation>
    <scope>NUCLEOTIDE SEQUENCE</scope>
    <source>
        <strain evidence="4">PL_HMW_Pooled</strain>
    </source>
</reference>
<accession>A0AAE1LAA0</accession>
<comment type="caution">
    <text evidence="4">The sequence shown here is derived from an EMBL/GenBank/DDBJ whole genome shotgun (WGS) entry which is preliminary data.</text>
</comment>
<keyword evidence="5" id="KW-1185">Reference proteome</keyword>
<feature type="region of interest" description="Disordered" evidence="3">
    <location>
        <begin position="1"/>
        <end position="154"/>
    </location>
</feature>
<gene>
    <name evidence="4" type="ORF">KUF71_022209</name>
</gene>
<feature type="compositionally biased region" description="Basic and acidic residues" evidence="3">
    <location>
        <begin position="136"/>
        <end position="150"/>
    </location>
</feature>
<protein>
    <recommendedName>
        <fullName evidence="2">RRP15-like protein</fullName>
    </recommendedName>
</protein>
<sequence>MGWNEGTSFEGTRENERKSKHNMMAAASSKTTTKMSANTILKSKLRRSQAEDLKRSEDKYDLNDVHDGSDSVELNSVDNSTEEENSSESEDDDENEFEDDDSISEDDNAVGQDWMDVDDHDEDNDLSSSDDDEADEGIKHTETESGDPKLHGNAGWADAMAKILRTSKPKGKKSIVLAKAKKLSQITASRTSTEVKEDYGFEIDGEVEEKEVKPKVEEMDVKPDLVHMKAKPRRRALLAEGKVKPSFLHRERERALSKIATKGVVQLFNAVREQQKDISSKLKEANGSVRKEEKILKSIDKRAFLDVLMGKARSEKVEDNVRIKKQEVKTESEEAEKPATWNVLRDNFLTGSNLKDWDKCGEIKLESDIDEVELN</sequence>
<feature type="compositionally biased region" description="Polar residues" evidence="3">
    <location>
        <begin position="28"/>
        <end position="41"/>
    </location>
</feature>
<feature type="compositionally biased region" description="Polar residues" evidence="3">
    <location>
        <begin position="1"/>
        <end position="10"/>
    </location>
</feature>
<dbReference type="PANTHER" id="PTHR13245:SF14">
    <property type="entry name" value="RRP15-LIKE PROTEIN"/>
    <property type="match status" value="1"/>
</dbReference>
<dbReference type="EMBL" id="JAHWGI010000295">
    <property type="protein sequence ID" value="KAK3912621.1"/>
    <property type="molecule type" value="Genomic_DNA"/>
</dbReference>
<evidence type="ECO:0000256" key="2">
    <source>
        <dbReference type="ARBA" id="ARBA00017475"/>
    </source>
</evidence>
<dbReference type="Proteomes" id="UP001219518">
    <property type="component" value="Unassembled WGS sequence"/>
</dbReference>
<evidence type="ECO:0000256" key="3">
    <source>
        <dbReference type="SAM" id="MobiDB-lite"/>
    </source>
</evidence>
<dbReference type="InterPro" id="IPR012459">
    <property type="entry name" value="Rrp15"/>
</dbReference>
<evidence type="ECO:0000313" key="4">
    <source>
        <dbReference type="EMBL" id="KAK3912621.1"/>
    </source>
</evidence>
<reference evidence="4" key="1">
    <citation type="submission" date="2021-07" db="EMBL/GenBank/DDBJ databases">
        <authorList>
            <person name="Catto M.A."/>
            <person name="Jacobson A."/>
            <person name="Kennedy G."/>
            <person name="Labadie P."/>
            <person name="Hunt B.G."/>
            <person name="Srinivasan R."/>
        </authorList>
    </citation>
    <scope>NUCLEOTIDE SEQUENCE</scope>
    <source>
        <strain evidence="4">PL_HMW_Pooled</strain>
        <tissue evidence="4">Head</tissue>
    </source>
</reference>
<organism evidence="4 5">
    <name type="scientific">Frankliniella fusca</name>
    <dbReference type="NCBI Taxonomy" id="407009"/>
    <lineage>
        <taxon>Eukaryota</taxon>
        <taxon>Metazoa</taxon>
        <taxon>Ecdysozoa</taxon>
        <taxon>Arthropoda</taxon>
        <taxon>Hexapoda</taxon>
        <taxon>Insecta</taxon>
        <taxon>Pterygota</taxon>
        <taxon>Neoptera</taxon>
        <taxon>Paraneoptera</taxon>
        <taxon>Thysanoptera</taxon>
        <taxon>Terebrantia</taxon>
        <taxon>Thripoidea</taxon>
        <taxon>Thripidae</taxon>
        <taxon>Frankliniella</taxon>
    </lineage>
</organism>
<feature type="compositionally biased region" description="Basic and acidic residues" evidence="3">
    <location>
        <begin position="48"/>
        <end position="69"/>
    </location>
</feature>
<dbReference type="GO" id="GO:0000470">
    <property type="term" value="P:maturation of LSU-rRNA"/>
    <property type="evidence" value="ECO:0007669"/>
    <property type="project" value="TreeGrafter"/>
</dbReference>
<proteinExistence type="inferred from homology"/>
<feature type="compositionally biased region" description="Acidic residues" evidence="3">
    <location>
        <begin position="115"/>
        <end position="135"/>
    </location>
</feature>
<name>A0AAE1LAA0_9NEOP</name>
<dbReference type="PANTHER" id="PTHR13245">
    <property type="entry name" value="RRP15-LIKE PROTEIN"/>
    <property type="match status" value="1"/>
</dbReference>